<dbReference type="SUPFAM" id="SSF55174">
    <property type="entry name" value="Alpha-L RNA-binding motif"/>
    <property type="match status" value="1"/>
</dbReference>
<dbReference type="Pfam" id="PF00849">
    <property type="entry name" value="PseudoU_synth_2"/>
    <property type="match status" value="1"/>
</dbReference>
<dbReference type="KEGG" id="jpo:G7058_07880"/>
<dbReference type="Pfam" id="PF01479">
    <property type="entry name" value="S4"/>
    <property type="match status" value="1"/>
</dbReference>
<proteinExistence type="inferred from homology"/>
<dbReference type="PANTHER" id="PTHR47683">
    <property type="entry name" value="PSEUDOURIDINE SYNTHASE FAMILY PROTEIN-RELATED"/>
    <property type="match status" value="1"/>
</dbReference>
<keyword evidence="2 4" id="KW-0694">RNA-binding</keyword>
<evidence type="ECO:0000256" key="3">
    <source>
        <dbReference type="ARBA" id="ARBA00023235"/>
    </source>
</evidence>
<dbReference type="SMART" id="SM00363">
    <property type="entry name" value="S4"/>
    <property type="match status" value="1"/>
</dbReference>
<dbReference type="SUPFAM" id="SSF55120">
    <property type="entry name" value="Pseudouridine synthase"/>
    <property type="match status" value="1"/>
</dbReference>
<evidence type="ECO:0000313" key="8">
    <source>
        <dbReference type="Proteomes" id="UP000501830"/>
    </source>
</evidence>
<dbReference type="AlphaFoldDB" id="A0A6G7WI90"/>
<dbReference type="CDD" id="cd00165">
    <property type="entry name" value="S4"/>
    <property type="match status" value="1"/>
</dbReference>
<evidence type="ECO:0000256" key="1">
    <source>
        <dbReference type="ARBA" id="ARBA00008348"/>
    </source>
</evidence>
<dbReference type="PROSITE" id="PS50889">
    <property type="entry name" value="S4"/>
    <property type="match status" value="1"/>
</dbReference>
<name>A0A6G7WI90_9LACT</name>
<feature type="domain" description="RNA-binding S4" evidence="6">
    <location>
        <begin position="1"/>
        <end position="60"/>
    </location>
</feature>
<dbReference type="InterPro" id="IPR000748">
    <property type="entry name" value="PsdUridine_synth_RsuA/RluB/E/F"/>
</dbReference>
<dbReference type="InterPro" id="IPR042092">
    <property type="entry name" value="PsdUridine_s_RsuA/RluB/E/F_cat"/>
</dbReference>
<evidence type="ECO:0000256" key="2">
    <source>
        <dbReference type="ARBA" id="ARBA00022884"/>
    </source>
</evidence>
<evidence type="ECO:0000313" key="7">
    <source>
        <dbReference type="EMBL" id="QIK51947.1"/>
    </source>
</evidence>
<dbReference type="InterPro" id="IPR002942">
    <property type="entry name" value="S4_RNA-bd"/>
</dbReference>
<protein>
    <recommendedName>
        <fullName evidence="5">Pseudouridine synthase</fullName>
        <ecNumber evidence="5">5.4.99.-</ecNumber>
    </recommendedName>
</protein>
<dbReference type="InterPro" id="IPR020103">
    <property type="entry name" value="PsdUridine_synth_cat_dom_sf"/>
</dbReference>
<dbReference type="GO" id="GO:0000455">
    <property type="term" value="P:enzyme-directed rRNA pseudouridine synthesis"/>
    <property type="evidence" value="ECO:0007669"/>
    <property type="project" value="UniProtKB-ARBA"/>
</dbReference>
<dbReference type="EC" id="5.4.99.-" evidence="5"/>
<keyword evidence="3 5" id="KW-0413">Isomerase</keyword>
<dbReference type="PANTHER" id="PTHR47683:SF4">
    <property type="entry name" value="PSEUDOURIDINE SYNTHASE"/>
    <property type="match status" value="1"/>
</dbReference>
<dbReference type="Proteomes" id="UP000501830">
    <property type="component" value="Chromosome"/>
</dbReference>
<reference evidence="7 8" key="1">
    <citation type="journal article" date="2017" name="Int. J. Syst. Evol. Microbiol.">
        <title>Jeotgalibaca porci sp. nov. and Jeotgalibaca arthritidis sp. nov., isolated from pigs, and emended description of the genus Jeotgalibaca.</title>
        <authorList>
            <person name="Zamora L."/>
            <person name="Perez-Sancho M."/>
            <person name="Dominguez L."/>
            <person name="Fernandez-Garayzabal J.F."/>
            <person name="Vela A.I."/>
        </authorList>
    </citation>
    <scope>NUCLEOTIDE SEQUENCE [LARGE SCALE GENOMIC DNA]</scope>
    <source>
        <strain evidence="7 8">CCUG 69148</strain>
    </source>
</reference>
<dbReference type="FunFam" id="3.30.70.1560:FF:000001">
    <property type="entry name" value="Pseudouridine synthase"/>
    <property type="match status" value="1"/>
</dbReference>
<comment type="similarity">
    <text evidence="1 5">Belongs to the pseudouridine synthase RsuA family.</text>
</comment>
<dbReference type="GO" id="GO:0003723">
    <property type="term" value="F:RNA binding"/>
    <property type="evidence" value="ECO:0007669"/>
    <property type="project" value="UniProtKB-KW"/>
</dbReference>
<sequence>MRIDKILEEKGFGSRKTVKRLIQRKVVLVDGEAVTNGSFNVEGRLHQVTVQGAPISGFPHQYVMLNKPAGVVTALTDATCETVLDLINDRDKTEGLYPVGRLDRDTEGLLLLTDNGQLGYQLLIPDKKVSKVYEVTTKEPLETTDIAAFAAGIVFIGGEMCKPAQLEIVDAHRARLSLSEGKFHQVKKMFLAVGKKVVHLKRIAMGPLELDETLPLGSYRSLTQQELQLLKPYFTYKEG</sequence>
<dbReference type="InterPro" id="IPR006145">
    <property type="entry name" value="PsdUridine_synth_RsuA/RluA"/>
</dbReference>
<dbReference type="CDD" id="cd02553">
    <property type="entry name" value="PseudoU_synth_RsuA"/>
    <property type="match status" value="1"/>
</dbReference>
<keyword evidence="8" id="KW-1185">Reference proteome</keyword>
<dbReference type="RefSeq" id="WP_166063008.1">
    <property type="nucleotide sequence ID" value="NZ_CP049889.1"/>
</dbReference>
<dbReference type="Gene3D" id="3.30.70.1560">
    <property type="entry name" value="Alpha-L RNA-binding motif"/>
    <property type="match status" value="1"/>
</dbReference>
<dbReference type="GeneID" id="94553198"/>
<dbReference type="EMBL" id="CP049889">
    <property type="protein sequence ID" value="QIK51947.1"/>
    <property type="molecule type" value="Genomic_DNA"/>
</dbReference>
<dbReference type="NCBIfam" id="TIGR00093">
    <property type="entry name" value="pseudouridine synthase"/>
    <property type="match status" value="1"/>
</dbReference>
<accession>A0A6G7WI90</accession>
<dbReference type="InterPro" id="IPR018496">
    <property type="entry name" value="PsdUridine_synth_RsuA/RluB_CS"/>
</dbReference>
<evidence type="ECO:0000256" key="5">
    <source>
        <dbReference type="RuleBase" id="RU003887"/>
    </source>
</evidence>
<evidence type="ECO:0000256" key="4">
    <source>
        <dbReference type="PROSITE-ProRule" id="PRU00182"/>
    </source>
</evidence>
<dbReference type="Gene3D" id="3.30.70.580">
    <property type="entry name" value="Pseudouridine synthase I, catalytic domain, N-terminal subdomain"/>
    <property type="match status" value="1"/>
</dbReference>
<dbReference type="InterPro" id="IPR020094">
    <property type="entry name" value="TruA/RsuA/RluB/E/F_N"/>
</dbReference>
<gene>
    <name evidence="7" type="ORF">G7058_07880</name>
</gene>
<dbReference type="GO" id="GO:0005829">
    <property type="term" value="C:cytosol"/>
    <property type="evidence" value="ECO:0007669"/>
    <property type="project" value="UniProtKB-ARBA"/>
</dbReference>
<dbReference type="InterPro" id="IPR050343">
    <property type="entry name" value="RsuA_PseudoU_synthase"/>
</dbReference>
<dbReference type="GO" id="GO:0120159">
    <property type="term" value="F:rRNA pseudouridine synthase activity"/>
    <property type="evidence" value="ECO:0007669"/>
    <property type="project" value="UniProtKB-ARBA"/>
</dbReference>
<dbReference type="Gene3D" id="3.10.290.10">
    <property type="entry name" value="RNA-binding S4 domain"/>
    <property type="match status" value="1"/>
</dbReference>
<dbReference type="PROSITE" id="PS01149">
    <property type="entry name" value="PSI_RSU"/>
    <property type="match status" value="1"/>
</dbReference>
<organism evidence="7 8">
    <name type="scientific">Jeotgalibaca porci</name>
    <dbReference type="NCBI Taxonomy" id="1868793"/>
    <lineage>
        <taxon>Bacteria</taxon>
        <taxon>Bacillati</taxon>
        <taxon>Bacillota</taxon>
        <taxon>Bacilli</taxon>
        <taxon>Lactobacillales</taxon>
        <taxon>Carnobacteriaceae</taxon>
        <taxon>Jeotgalibaca</taxon>
    </lineage>
</organism>
<evidence type="ECO:0000259" key="6">
    <source>
        <dbReference type="SMART" id="SM00363"/>
    </source>
</evidence>
<dbReference type="InterPro" id="IPR036986">
    <property type="entry name" value="S4_RNA-bd_sf"/>
</dbReference>